<dbReference type="SMART" id="SM00338">
    <property type="entry name" value="BRLZ"/>
    <property type="match status" value="1"/>
</dbReference>
<dbReference type="Pfam" id="PF07716">
    <property type="entry name" value="bZIP_2"/>
    <property type="match status" value="1"/>
</dbReference>
<organism evidence="3 4">
    <name type="scientific">Absidia repens</name>
    <dbReference type="NCBI Taxonomy" id="90262"/>
    <lineage>
        <taxon>Eukaryota</taxon>
        <taxon>Fungi</taxon>
        <taxon>Fungi incertae sedis</taxon>
        <taxon>Mucoromycota</taxon>
        <taxon>Mucoromycotina</taxon>
        <taxon>Mucoromycetes</taxon>
        <taxon>Mucorales</taxon>
        <taxon>Cunninghamellaceae</taxon>
        <taxon>Absidia</taxon>
    </lineage>
</organism>
<proteinExistence type="predicted"/>
<keyword evidence="4" id="KW-1185">Reference proteome</keyword>
<accession>A0A1X2J1X5</accession>
<feature type="domain" description="BZIP" evidence="2">
    <location>
        <begin position="283"/>
        <end position="340"/>
    </location>
</feature>
<dbReference type="STRING" id="90262.A0A1X2J1X5"/>
<name>A0A1X2J1X5_9FUNG</name>
<protein>
    <recommendedName>
        <fullName evidence="2">BZIP domain-containing protein</fullName>
    </recommendedName>
</protein>
<dbReference type="InterPro" id="IPR046347">
    <property type="entry name" value="bZIP_sf"/>
</dbReference>
<evidence type="ECO:0000313" key="3">
    <source>
        <dbReference type="EMBL" id="ORZ25833.1"/>
    </source>
</evidence>
<evidence type="ECO:0000256" key="1">
    <source>
        <dbReference type="SAM" id="MobiDB-lite"/>
    </source>
</evidence>
<dbReference type="PROSITE" id="PS00036">
    <property type="entry name" value="BZIP_BASIC"/>
    <property type="match status" value="1"/>
</dbReference>
<feature type="compositionally biased region" description="Low complexity" evidence="1">
    <location>
        <begin position="259"/>
        <end position="278"/>
    </location>
</feature>
<reference evidence="3 4" key="1">
    <citation type="submission" date="2016-07" db="EMBL/GenBank/DDBJ databases">
        <title>Pervasive Adenine N6-methylation of Active Genes in Fungi.</title>
        <authorList>
            <consortium name="DOE Joint Genome Institute"/>
            <person name="Mondo S.J."/>
            <person name="Dannebaum R.O."/>
            <person name="Kuo R.C."/>
            <person name="Labutti K."/>
            <person name="Haridas S."/>
            <person name="Kuo A."/>
            <person name="Salamov A."/>
            <person name="Ahrendt S.R."/>
            <person name="Lipzen A."/>
            <person name="Sullivan W."/>
            <person name="Andreopoulos W.B."/>
            <person name="Clum A."/>
            <person name="Lindquist E."/>
            <person name="Daum C."/>
            <person name="Ramamoorthy G.K."/>
            <person name="Gryganskyi A."/>
            <person name="Culley D."/>
            <person name="Magnuson J.K."/>
            <person name="James T.Y."/>
            <person name="O'Malley M.A."/>
            <person name="Stajich J.E."/>
            <person name="Spatafora J.W."/>
            <person name="Visel A."/>
            <person name="Grigoriev I.V."/>
        </authorList>
    </citation>
    <scope>NUCLEOTIDE SEQUENCE [LARGE SCALE GENOMIC DNA]</scope>
    <source>
        <strain evidence="3 4">NRRL 1336</strain>
    </source>
</reference>
<dbReference type="EMBL" id="MCGE01000001">
    <property type="protein sequence ID" value="ORZ25833.1"/>
    <property type="molecule type" value="Genomic_DNA"/>
</dbReference>
<dbReference type="PROSITE" id="PS50217">
    <property type="entry name" value="BZIP"/>
    <property type="match status" value="1"/>
</dbReference>
<comment type="caution">
    <text evidence="3">The sequence shown here is derived from an EMBL/GenBank/DDBJ whole genome shotgun (WGS) entry which is preliminary data.</text>
</comment>
<sequence length="362" mass="38507">MSTHTPSSMMDPSFKPSSASMDSTDLFEQMYQNMTPGLMTPLDDWSQSDLLSDFINIASGGNGGDVLVVPPQQQSLVQDTFLTSPCSTKDYLWASAPPQDLFNALSTPSISPVVTVPDVVNECDDHFGGLIDSLVVPGSPSLDLLAVPAPSSACGGGGGDAPVSPLSPLTDVSSGSTTPLSTISQPVSPPLEMIMKLDPVPTKHIKKDTNTLKRKATAPAAAQPVACHITSASTPTFVLKQHSRKRPLSSTSSAQDLMATSSSTATGSSSTSQNGVSSELALKRQKNTDAARRSRLKKLQKMETMATRVSEMESMHHRLLSRVSALESDKSLLLQKETDYLSRIQQLEADLSLAQQKLGYSL</sequence>
<dbReference type="Gene3D" id="3.30.160.60">
    <property type="entry name" value="Classic Zinc Finger"/>
    <property type="match status" value="1"/>
</dbReference>
<dbReference type="OrthoDB" id="2257100at2759"/>
<dbReference type="GO" id="GO:0003700">
    <property type="term" value="F:DNA-binding transcription factor activity"/>
    <property type="evidence" value="ECO:0007669"/>
    <property type="project" value="InterPro"/>
</dbReference>
<dbReference type="InterPro" id="IPR004827">
    <property type="entry name" value="bZIP"/>
</dbReference>
<evidence type="ECO:0000259" key="2">
    <source>
        <dbReference type="PROSITE" id="PS50217"/>
    </source>
</evidence>
<dbReference type="Proteomes" id="UP000193560">
    <property type="component" value="Unassembled WGS sequence"/>
</dbReference>
<dbReference type="AlphaFoldDB" id="A0A1X2J1X5"/>
<gene>
    <name evidence="3" type="ORF">BCR42DRAFT_15724</name>
</gene>
<evidence type="ECO:0000313" key="4">
    <source>
        <dbReference type="Proteomes" id="UP000193560"/>
    </source>
</evidence>
<feature type="region of interest" description="Disordered" evidence="1">
    <location>
        <begin position="238"/>
        <end position="294"/>
    </location>
</feature>
<feature type="region of interest" description="Disordered" evidence="1">
    <location>
        <begin position="1"/>
        <end position="21"/>
    </location>
</feature>
<dbReference type="CDD" id="cd12193">
    <property type="entry name" value="bZIP_GCN4"/>
    <property type="match status" value="1"/>
</dbReference>
<dbReference type="SUPFAM" id="SSF57959">
    <property type="entry name" value="Leucine zipper domain"/>
    <property type="match status" value="1"/>
</dbReference>